<dbReference type="EMBL" id="BAABGN010000012">
    <property type="protein sequence ID" value="GAA4428544.1"/>
    <property type="molecule type" value="Genomic_DNA"/>
</dbReference>
<proteinExistence type="predicted"/>
<dbReference type="InterPro" id="IPR036278">
    <property type="entry name" value="Sialidase_sf"/>
</dbReference>
<organism evidence="3 4">
    <name type="scientific">Georgenia halophila</name>
    <dbReference type="NCBI Taxonomy" id="620889"/>
    <lineage>
        <taxon>Bacteria</taxon>
        <taxon>Bacillati</taxon>
        <taxon>Actinomycetota</taxon>
        <taxon>Actinomycetes</taxon>
        <taxon>Micrococcales</taxon>
        <taxon>Bogoriellaceae</taxon>
        <taxon>Georgenia</taxon>
    </lineage>
</organism>
<keyword evidence="4" id="KW-1185">Reference proteome</keyword>
<feature type="region of interest" description="Disordered" evidence="1">
    <location>
        <begin position="259"/>
        <end position="278"/>
    </location>
</feature>
<protein>
    <submittedName>
        <fullName evidence="3">Exo-alpha-sialidase</fullName>
    </submittedName>
</protein>
<feature type="domain" description="Sialidase" evidence="2">
    <location>
        <begin position="32"/>
        <end position="355"/>
    </location>
</feature>
<dbReference type="Pfam" id="PF13088">
    <property type="entry name" value="BNR_2"/>
    <property type="match status" value="1"/>
</dbReference>
<reference evidence="4" key="1">
    <citation type="journal article" date="2019" name="Int. J. Syst. Evol. Microbiol.">
        <title>The Global Catalogue of Microorganisms (GCM) 10K type strain sequencing project: providing services to taxonomists for standard genome sequencing and annotation.</title>
        <authorList>
            <consortium name="The Broad Institute Genomics Platform"/>
            <consortium name="The Broad Institute Genome Sequencing Center for Infectious Disease"/>
            <person name="Wu L."/>
            <person name="Ma J."/>
        </authorList>
    </citation>
    <scope>NUCLEOTIDE SEQUENCE [LARGE SCALE GENOMIC DNA]</scope>
    <source>
        <strain evidence="4">JCM 17810</strain>
    </source>
</reference>
<dbReference type="Gene3D" id="2.120.10.10">
    <property type="match status" value="1"/>
</dbReference>
<name>A0ABP8LGU3_9MICO</name>
<evidence type="ECO:0000259" key="2">
    <source>
        <dbReference type="Pfam" id="PF13088"/>
    </source>
</evidence>
<dbReference type="PANTHER" id="PTHR43752:SF2">
    <property type="entry name" value="BNR_ASP-BOX REPEAT FAMILY PROTEIN"/>
    <property type="match status" value="1"/>
</dbReference>
<accession>A0ABP8LGU3</accession>
<comment type="caution">
    <text evidence="3">The sequence shown here is derived from an EMBL/GenBank/DDBJ whole genome shotgun (WGS) entry which is preliminary data.</text>
</comment>
<evidence type="ECO:0000256" key="1">
    <source>
        <dbReference type="SAM" id="MobiDB-lite"/>
    </source>
</evidence>
<gene>
    <name evidence="3" type="ORF">GCM10023169_29760</name>
</gene>
<dbReference type="PANTHER" id="PTHR43752">
    <property type="entry name" value="BNR/ASP-BOX REPEAT FAMILY PROTEIN"/>
    <property type="match status" value="1"/>
</dbReference>
<dbReference type="InterPro" id="IPR011040">
    <property type="entry name" value="Sialidase"/>
</dbReference>
<dbReference type="SUPFAM" id="SSF50939">
    <property type="entry name" value="Sialidases"/>
    <property type="match status" value="1"/>
</dbReference>
<sequence>MAQMNTRPKGVLVPTPCPENHASFLHRLPDERLAVAWFGGSREGRPDVRIYWSVREMGTWGKAEQLSPDTDGSDQNPVLASLPGGELWLLYTSQHLGAQDTARVMRRVSLDNGLTWSEPAALLEKTGVFIRHDLIVLSDGTLLLPAFHCTVLPGRQWHGDADTSVVLRSTDQGRTWDEVEVPASVGAVHMNIVPFEDGGLVAFFRSRWADYVYRSESNDGGQTWTPPSPLDVPNNNSSIQVRAAPEYGPDTLVAALNPVQAPPGSEHGDPARSTDPGKLIAPGETTPIDRHAVWGPPRIPLSLLRSDDRGITWVHVVDFEQAGQVPEEDLRAASDKRKNEMSYPSVIVVGREVHVTYSYNRLAIKHVIVGPETVAK</sequence>
<dbReference type="Proteomes" id="UP001500622">
    <property type="component" value="Unassembled WGS sequence"/>
</dbReference>
<evidence type="ECO:0000313" key="3">
    <source>
        <dbReference type="EMBL" id="GAA4428544.1"/>
    </source>
</evidence>
<dbReference type="CDD" id="cd15482">
    <property type="entry name" value="Sialidase_non-viral"/>
    <property type="match status" value="1"/>
</dbReference>
<evidence type="ECO:0000313" key="4">
    <source>
        <dbReference type="Proteomes" id="UP001500622"/>
    </source>
</evidence>